<evidence type="ECO:0000313" key="4">
    <source>
        <dbReference type="Proteomes" id="UP000323011"/>
    </source>
</evidence>
<dbReference type="AlphaFoldDB" id="A0A5A8CDY8"/>
<sequence length="239" mass="23300">MSAINGHSRKRARPEGPESGGADGAGAVEAPRHFAPAQALAGIDVPPGAKVFLVRWTESDADALEGLNGKRVRVPDVGGTSQWASKKASMAAAMAQLSDNDGGASDTLALLPRAGDASGSVQALALDGSITLSTAEEPSAGDDATTSMCVPVDTTTGVVGDGAAAGLALGASGGVRLEASRLNGGVTPVGFPARPRPLAARMAIAPGAAAAPAAPAVAAAAPKAKKAAKKAKKAKKATA</sequence>
<proteinExistence type="predicted"/>
<gene>
    <name evidence="2" type="ORF">FNF29_04682</name>
    <name evidence="3" type="ORF">FNF31_04830</name>
</gene>
<evidence type="ECO:0000313" key="2">
    <source>
        <dbReference type="EMBL" id="KAA0151206.1"/>
    </source>
</evidence>
<dbReference type="EMBL" id="VLTN01000028">
    <property type="protein sequence ID" value="KAA0151206.1"/>
    <property type="molecule type" value="Genomic_DNA"/>
</dbReference>
<evidence type="ECO:0000256" key="1">
    <source>
        <dbReference type="SAM" id="MobiDB-lite"/>
    </source>
</evidence>
<evidence type="ECO:0000313" key="5">
    <source>
        <dbReference type="Proteomes" id="UP000325113"/>
    </source>
</evidence>
<feature type="region of interest" description="Disordered" evidence="1">
    <location>
        <begin position="1"/>
        <end position="30"/>
    </location>
</feature>
<accession>A0A5A8CDY8</accession>
<comment type="caution">
    <text evidence="2">The sequence shown here is derived from an EMBL/GenBank/DDBJ whole genome shotgun (WGS) entry which is preliminary data.</text>
</comment>
<protein>
    <submittedName>
        <fullName evidence="2">Uncharacterized protein</fullName>
    </submittedName>
</protein>
<dbReference type="Proteomes" id="UP000325113">
    <property type="component" value="Unassembled WGS sequence"/>
</dbReference>
<dbReference type="Proteomes" id="UP000323011">
    <property type="component" value="Unassembled WGS sequence"/>
</dbReference>
<keyword evidence="4" id="KW-1185">Reference proteome</keyword>
<name>A0A5A8CDY8_CAFRO</name>
<reference evidence="4 5" key="1">
    <citation type="submission" date="2019-07" db="EMBL/GenBank/DDBJ databases">
        <title>Genomes of Cafeteria roenbergensis.</title>
        <authorList>
            <person name="Fischer M.G."/>
            <person name="Hackl T."/>
            <person name="Roman M."/>
        </authorList>
    </citation>
    <scope>NUCLEOTIDE SEQUENCE [LARGE SCALE GENOMIC DNA]</scope>
    <source>
        <strain evidence="2 4">BVI</strain>
        <strain evidence="3 5">Cflag</strain>
    </source>
</reference>
<evidence type="ECO:0000313" key="3">
    <source>
        <dbReference type="EMBL" id="KAA0159464.1"/>
    </source>
</evidence>
<organism evidence="2 4">
    <name type="scientific">Cafeteria roenbergensis</name>
    <name type="common">Marine flagellate</name>
    <dbReference type="NCBI Taxonomy" id="33653"/>
    <lineage>
        <taxon>Eukaryota</taxon>
        <taxon>Sar</taxon>
        <taxon>Stramenopiles</taxon>
        <taxon>Bigyra</taxon>
        <taxon>Opalozoa</taxon>
        <taxon>Bicosoecida</taxon>
        <taxon>Cafeteriaceae</taxon>
        <taxon>Cafeteria</taxon>
    </lineage>
</organism>
<dbReference type="EMBL" id="VLTM01000053">
    <property type="protein sequence ID" value="KAA0159464.1"/>
    <property type="molecule type" value="Genomic_DNA"/>
</dbReference>